<keyword evidence="4" id="KW-1185">Reference proteome</keyword>
<dbReference type="Proteomes" id="UP001293593">
    <property type="component" value="Unassembled WGS sequence"/>
</dbReference>
<reference evidence="3" key="1">
    <citation type="submission" date="2023-10" db="EMBL/GenBank/DDBJ databases">
        <title>Chromosome-level genome of the transformable northern wattle, Acacia crassicarpa.</title>
        <authorList>
            <person name="Massaro I."/>
            <person name="Sinha N.R."/>
            <person name="Poethig S."/>
            <person name="Leichty A.R."/>
        </authorList>
    </citation>
    <scope>NUCLEOTIDE SEQUENCE</scope>
    <source>
        <strain evidence="3">Acra3RX</strain>
        <tissue evidence="3">Leaf</tissue>
    </source>
</reference>
<dbReference type="AlphaFoldDB" id="A0AAE1JZL7"/>
<feature type="domain" description="Protein Lines C-terminal" evidence="2">
    <location>
        <begin position="640"/>
        <end position="675"/>
    </location>
</feature>
<dbReference type="InterPro" id="IPR029415">
    <property type="entry name" value="Lines_C"/>
</dbReference>
<gene>
    <name evidence="3" type="ORF">QN277_027831</name>
</gene>
<dbReference type="Pfam" id="PF14694">
    <property type="entry name" value="LINES_N"/>
    <property type="match status" value="1"/>
</dbReference>
<evidence type="ECO:0008006" key="5">
    <source>
        <dbReference type="Google" id="ProtNLM"/>
    </source>
</evidence>
<evidence type="ECO:0000313" key="4">
    <source>
        <dbReference type="Proteomes" id="UP001293593"/>
    </source>
</evidence>
<evidence type="ECO:0000259" key="1">
    <source>
        <dbReference type="Pfam" id="PF14694"/>
    </source>
</evidence>
<dbReference type="EMBL" id="JAWXYG010000009">
    <property type="protein sequence ID" value="KAK4262249.1"/>
    <property type="molecule type" value="Genomic_DNA"/>
</dbReference>
<name>A0AAE1JZL7_9FABA</name>
<evidence type="ECO:0000313" key="3">
    <source>
        <dbReference type="EMBL" id="KAK4262249.1"/>
    </source>
</evidence>
<dbReference type="InterPro" id="IPR032794">
    <property type="entry name" value="LINES_N"/>
</dbReference>
<accession>A0AAE1JZL7</accession>
<comment type="caution">
    <text evidence="3">The sequence shown here is derived from an EMBL/GenBank/DDBJ whole genome shotgun (WGS) entry which is preliminary data.</text>
</comment>
<dbReference type="PANTHER" id="PTHR16057:SF1">
    <property type="entry name" value="PROTEIN LINES HOMOLOG 1"/>
    <property type="match status" value="1"/>
</dbReference>
<protein>
    <recommendedName>
        <fullName evidence="5">Protein Lines C-terminal domain-containing protein</fullName>
    </recommendedName>
</protein>
<sequence length="693" mass="79573">MSPSSELSWLCRLIDESLRSYIEPNVVVLICKEKEVEKEVLVALSQVFRKIQQRIQESVSKEEETVVKTVPNEESPCGLNLHSAAHNCMSKVVTDMMILLTVNSQFVQHLAVKVLALTSKFLFTMGNYLNEFIQFLCYFWEVAIAGSGDENNIDLSDVRLLSPYELKRCDWSTVAGINQVLRAVIKCLKEDYDNVLVKVYYDSVNSSLSKVPWDLLHQFQACLIDGSKKSSSMNPLNVNNFSAMKPEIKFLGTFLQLLCSLVDQNDFVETGGASSNEHPLLVTVVNLVPRLLKWCLNKKGDTAETCIIQYLKHKLLVLMIRLRLYKCLDCYILLSWLEILHNYFQEFLWQPLTRIQSDQNESLEGSPFLLSLSDGEVSGIHSHHLQRQAIFLFLDCSFSLISQKGDPAYRCICSGVNSCLPNEDLEPNFCFRRKGLLELYKWLQGHLPNEVSFNHEKHLEICVNFMSSFLQLYLGEDDLLFEVLLQLLGITSCLQQQYDEKETAVHDIKKDFPFCPLDIFNPVQLFHLFLCEIHYDHQVLLDYLISKDTGISCAKYLLRCLSLVSNSWRSFVGFTLFGDPLNQSSSKKRRVTIGDDPESETDATPFVMDFKGDVLSLLKNYEQDSEDGFNPPYTNPWKHAKECLLSLKDSVENLHQKKLFPYNPEVLLKRLKKFQDVCFKEEGFQHKTDPNPN</sequence>
<dbReference type="PANTHER" id="PTHR16057">
    <property type="entry name" value="WINS1, 2 PROTEIN"/>
    <property type="match status" value="1"/>
</dbReference>
<dbReference type="Pfam" id="PF14695">
    <property type="entry name" value="LINES_C"/>
    <property type="match status" value="1"/>
</dbReference>
<proteinExistence type="predicted"/>
<feature type="domain" description="Protein Lines N-terminal" evidence="1">
    <location>
        <begin position="438"/>
        <end position="572"/>
    </location>
</feature>
<dbReference type="InterPro" id="IPR024875">
    <property type="entry name" value="Protein_Lines"/>
</dbReference>
<organism evidence="3 4">
    <name type="scientific">Acacia crassicarpa</name>
    <name type="common">northern wattle</name>
    <dbReference type="NCBI Taxonomy" id="499986"/>
    <lineage>
        <taxon>Eukaryota</taxon>
        <taxon>Viridiplantae</taxon>
        <taxon>Streptophyta</taxon>
        <taxon>Embryophyta</taxon>
        <taxon>Tracheophyta</taxon>
        <taxon>Spermatophyta</taxon>
        <taxon>Magnoliopsida</taxon>
        <taxon>eudicotyledons</taxon>
        <taxon>Gunneridae</taxon>
        <taxon>Pentapetalae</taxon>
        <taxon>rosids</taxon>
        <taxon>fabids</taxon>
        <taxon>Fabales</taxon>
        <taxon>Fabaceae</taxon>
        <taxon>Caesalpinioideae</taxon>
        <taxon>mimosoid clade</taxon>
        <taxon>Acacieae</taxon>
        <taxon>Acacia</taxon>
    </lineage>
</organism>
<evidence type="ECO:0000259" key="2">
    <source>
        <dbReference type="Pfam" id="PF14695"/>
    </source>
</evidence>